<proteinExistence type="predicted"/>
<dbReference type="EMBL" id="CM039178">
    <property type="protein sequence ID" value="KAH9680392.1"/>
    <property type="molecule type" value="Genomic_DNA"/>
</dbReference>
<evidence type="ECO:0000313" key="1">
    <source>
        <dbReference type="EMBL" id="KAH9680392.1"/>
    </source>
</evidence>
<accession>A0ACB8I1L1</accession>
<reference evidence="2" key="1">
    <citation type="journal article" date="2023" name="Hortic. Res.">
        <title>A chromosome-level phased genome enabling allele-level studies in sweet orange: a case study on citrus Huanglongbing tolerance.</title>
        <authorList>
            <person name="Wu B."/>
            <person name="Yu Q."/>
            <person name="Deng Z."/>
            <person name="Duan Y."/>
            <person name="Luo F."/>
            <person name="Gmitter F. Jr."/>
        </authorList>
    </citation>
    <scope>NUCLEOTIDE SEQUENCE [LARGE SCALE GENOMIC DNA]</scope>
    <source>
        <strain evidence="2">cv. Valencia</strain>
    </source>
</reference>
<name>A0ACB8I1L1_CITSI</name>
<evidence type="ECO:0000313" key="2">
    <source>
        <dbReference type="Proteomes" id="UP000829398"/>
    </source>
</evidence>
<sequence>MEKKSVETEGDDDEPITEQELEIVEAIEAAYELSITRKRQLSPPVHNNHTHRPMSITSRRLPSSLVASPSSPSFSLSHCQGANMRLKYPAMRFGGQILYSRTSTEVEMSAIELRRILEANKSEAGQAVVGFDIEWKPTFRKEIEACSGFSFLSGVLPRKAAVMQICGDSNHCYVMQIIHSGIPPSLQLLLEDSTILKVGVGIGSDAGKVYRDYNVSVKASEDLSYLAKHKIGGDSQKWGLASLTEMLVCKELKKPNRIRLGNWEADVLSKDQLLYAATDAFASWHLYQVLKSLPEPVKDATDQGNQRCSRLDLHNC</sequence>
<organism evidence="1 2">
    <name type="scientific">Citrus sinensis</name>
    <name type="common">Sweet orange</name>
    <name type="synonym">Citrus aurantium var. sinensis</name>
    <dbReference type="NCBI Taxonomy" id="2711"/>
    <lineage>
        <taxon>Eukaryota</taxon>
        <taxon>Viridiplantae</taxon>
        <taxon>Streptophyta</taxon>
        <taxon>Embryophyta</taxon>
        <taxon>Tracheophyta</taxon>
        <taxon>Spermatophyta</taxon>
        <taxon>Magnoliopsida</taxon>
        <taxon>eudicotyledons</taxon>
        <taxon>Gunneridae</taxon>
        <taxon>Pentapetalae</taxon>
        <taxon>rosids</taxon>
        <taxon>malvids</taxon>
        <taxon>Sapindales</taxon>
        <taxon>Rutaceae</taxon>
        <taxon>Aurantioideae</taxon>
        <taxon>Citrus</taxon>
    </lineage>
</organism>
<protein>
    <submittedName>
        <fullName evidence="1">Werner Syndrome-like exonuclease</fullName>
    </submittedName>
</protein>
<comment type="caution">
    <text evidence="1">The sequence shown here is derived from an EMBL/GenBank/DDBJ whole genome shotgun (WGS) entry which is preliminary data.</text>
</comment>
<dbReference type="Proteomes" id="UP000829398">
    <property type="component" value="Chromosome 9"/>
</dbReference>
<keyword evidence="2" id="KW-1185">Reference proteome</keyword>
<gene>
    <name evidence="1" type="ORF">KPL71_026539</name>
</gene>